<evidence type="ECO:0000313" key="3">
    <source>
        <dbReference type="Proteomes" id="UP000701341"/>
    </source>
</evidence>
<feature type="compositionally biased region" description="Gly residues" evidence="1">
    <location>
        <begin position="53"/>
        <end position="100"/>
    </location>
</feature>
<evidence type="ECO:0000256" key="1">
    <source>
        <dbReference type="SAM" id="MobiDB-lite"/>
    </source>
</evidence>
<keyword evidence="3" id="KW-1185">Reference proteome</keyword>
<accession>A0A9P5GK30</accession>
<dbReference type="AlphaFoldDB" id="A0A9P5GK30"/>
<name>A0A9P5GK30_PENCR</name>
<proteinExistence type="predicted"/>
<gene>
    <name evidence="2" type="ORF">PCG10_007303</name>
</gene>
<protein>
    <submittedName>
        <fullName evidence="2">Uncharacterized protein</fullName>
    </submittedName>
</protein>
<dbReference type="Proteomes" id="UP000701341">
    <property type="component" value="Unassembled WGS sequence"/>
</dbReference>
<sequence length="100" mass="9307">MCFGSSRRDAYDSPPPRPVSYGYDASSQHTHNKNYEASKKQRGRRAYHSGAPIVGGGDGGGGYGGGHSGGGGGHGGGHGGGDGGGGGGGGDGGGGGGGCG</sequence>
<evidence type="ECO:0000313" key="2">
    <source>
        <dbReference type="EMBL" id="KAF7522584.1"/>
    </source>
</evidence>
<feature type="region of interest" description="Disordered" evidence="1">
    <location>
        <begin position="1"/>
        <end position="100"/>
    </location>
</feature>
<comment type="caution">
    <text evidence="2">The sequence shown here is derived from an EMBL/GenBank/DDBJ whole genome shotgun (WGS) entry which is preliminary data.</text>
</comment>
<reference evidence="2" key="1">
    <citation type="submission" date="2020-02" db="EMBL/GenBank/DDBJ databases">
        <authorList>
            <person name="Lichtner F.J."/>
        </authorList>
    </citation>
    <scope>NUCLEOTIDE SEQUENCE</scope>
    <source>
        <strain evidence="2">G10</strain>
    </source>
</reference>
<feature type="compositionally biased region" description="Basic and acidic residues" evidence="1">
    <location>
        <begin position="1"/>
        <end position="11"/>
    </location>
</feature>
<organism evidence="2 3">
    <name type="scientific">Penicillium crustosum</name>
    <name type="common">Blue mold fungus</name>
    <dbReference type="NCBI Taxonomy" id="36656"/>
    <lineage>
        <taxon>Eukaryota</taxon>
        <taxon>Fungi</taxon>
        <taxon>Dikarya</taxon>
        <taxon>Ascomycota</taxon>
        <taxon>Pezizomycotina</taxon>
        <taxon>Eurotiomycetes</taxon>
        <taxon>Eurotiomycetidae</taxon>
        <taxon>Eurotiales</taxon>
        <taxon>Aspergillaceae</taxon>
        <taxon>Penicillium</taxon>
    </lineage>
</organism>
<dbReference type="EMBL" id="JAAOZQ010000051">
    <property type="protein sequence ID" value="KAF7522584.1"/>
    <property type="molecule type" value="Genomic_DNA"/>
</dbReference>